<keyword evidence="8" id="KW-1185">Reference proteome</keyword>
<evidence type="ECO:0000256" key="3">
    <source>
        <dbReference type="ARBA" id="ARBA00022692"/>
    </source>
</evidence>
<evidence type="ECO:0000256" key="4">
    <source>
        <dbReference type="ARBA" id="ARBA00022989"/>
    </source>
</evidence>
<name>F2NFL9_DESAR</name>
<feature type="transmembrane region" description="Helical" evidence="6">
    <location>
        <begin position="149"/>
        <end position="174"/>
    </location>
</feature>
<accession>F2NFL9</accession>
<comment type="subcellular location">
    <subcellularLocation>
        <location evidence="1">Cell membrane</location>
        <topology evidence="1">Multi-pass membrane protein</topology>
    </subcellularLocation>
</comment>
<feature type="transmembrane region" description="Helical" evidence="6">
    <location>
        <begin position="6"/>
        <end position="29"/>
    </location>
</feature>
<dbReference type="PANTHER" id="PTHR38825:SF1">
    <property type="entry name" value="TRANSPORTER, LYSE FAMILY"/>
    <property type="match status" value="1"/>
</dbReference>
<organism evidence="7 8">
    <name type="scientific">Desulfobacca acetoxidans (strain ATCC 700848 / DSM 11109 / ASRB2)</name>
    <dbReference type="NCBI Taxonomy" id="880072"/>
    <lineage>
        <taxon>Bacteria</taxon>
        <taxon>Pseudomonadati</taxon>
        <taxon>Thermodesulfobacteriota</taxon>
        <taxon>Desulfobaccia</taxon>
        <taxon>Desulfobaccales</taxon>
        <taxon>Desulfobaccaceae</taxon>
        <taxon>Desulfobacca</taxon>
    </lineage>
</organism>
<feature type="transmembrane region" description="Helical" evidence="6">
    <location>
        <begin position="74"/>
        <end position="95"/>
    </location>
</feature>
<dbReference type="RefSeq" id="WP_013707247.1">
    <property type="nucleotide sequence ID" value="NC_015388.1"/>
</dbReference>
<dbReference type="Proteomes" id="UP000000483">
    <property type="component" value="Chromosome"/>
</dbReference>
<sequence>MELVLILLGIFSSSFLVALSGALMPGPLLTYTVAEAARRGFWVGPVIILGHGVLELGLLILLLLGIGAIINQPLIMGVIALAGACILFWLGYELFTSARHARLSFDAEDVKTLSPFWAGIIMSLSNPYWLIWWVTLGLGYVLFASQYGLWGVVFFYIGHILADLGWYSLVSLAVAQGKKFISDRVYHGFMVVCALFLMIFGCYFGYQGVKTLVGA</sequence>
<dbReference type="InterPro" id="IPR001123">
    <property type="entry name" value="LeuE-type"/>
</dbReference>
<keyword evidence="2" id="KW-1003">Cell membrane</keyword>
<keyword evidence="3 6" id="KW-0812">Transmembrane</keyword>
<dbReference type="EMBL" id="CP002629">
    <property type="protein sequence ID" value="AEB10138.1"/>
    <property type="molecule type" value="Genomic_DNA"/>
</dbReference>
<evidence type="ECO:0000313" key="7">
    <source>
        <dbReference type="EMBL" id="AEB10138.1"/>
    </source>
</evidence>
<dbReference type="OrthoDB" id="9784202at2"/>
<evidence type="ECO:0000256" key="2">
    <source>
        <dbReference type="ARBA" id="ARBA00022475"/>
    </source>
</evidence>
<dbReference type="KEGG" id="dao:Desac_2314"/>
<proteinExistence type="predicted"/>
<protein>
    <submittedName>
        <fullName evidence="7">Lysine exporter protein (LYSE/YGGA)</fullName>
    </submittedName>
</protein>
<evidence type="ECO:0000256" key="5">
    <source>
        <dbReference type="ARBA" id="ARBA00023136"/>
    </source>
</evidence>
<dbReference type="AlphaFoldDB" id="F2NFL9"/>
<feature type="transmembrane region" description="Helical" evidence="6">
    <location>
        <begin position="116"/>
        <end position="143"/>
    </location>
</feature>
<evidence type="ECO:0000256" key="1">
    <source>
        <dbReference type="ARBA" id="ARBA00004651"/>
    </source>
</evidence>
<feature type="transmembrane region" description="Helical" evidence="6">
    <location>
        <begin position="41"/>
        <end position="68"/>
    </location>
</feature>
<dbReference type="GO" id="GO:0006865">
    <property type="term" value="P:amino acid transport"/>
    <property type="evidence" value="ECO:0007669"/>
    <property type="project" value="InterPro"/>
</dbReference>
<evidence type="ECO:0000256" key="6">
    <source>
        <dbReference type="SAM" id="Phobius"/>
    </source>
</evidence>
<dbReference type="PANTHER" id="PTHR38825">
    <property type="entry name" value="LYSINE EXPORTER PROTEIN (LYSE/YGGA)"/>
    <property type="match status" value="1"/>
</dbReference>
<dbReference type="GO" id="GO:0005886">
    <property type="term" value="C:plasma membrane"/>
    <property type="evidence" value="ECO:0007669"/>
    <property type="project" value="UniProtKB-SubCell"/>
</dbReference>
<evidence type="ECO:0000313" key="8">
    <source>
        <dbReference type="Proteomes" id="UP000000483"/>
    </source>
</evidence>
<gene>
    <name evidence="7" type="ordered locus">Desac_2314</name>
</gene>
<keyword evidence="4 6" id="KW-1133">Transmembrane helix</keyword>
<dbReference type="HOGENOM" id="CLU_104651_0_0_7"/>
<reference evidence="7 8" key="1">
    <citation type="journal article" date="2011" name="Stand. Genomic Sci.">
        <title>Complete genome sequence of the acetate-degrading sulfate reducer Desulfobacca acetoxidans type strain (ASRB2).</title>
        <authorList>
            <person name="Goker M."/>
            <person name="Teshima H."/>
            <person name="Lapidus A."/>
            <person name="Nolan M."/>
            <person name="Lucas S."/>
            <person name="Hammon N."/>
            <person name="Deshpande S."/>
            <person name="Cheng J.F."/>
            <person name="Tapia R."/>
            <person name="Han C."/>
            <person name="Goodwin L."/>
            <person name="Pitluck S."/>
            <person name="Huntemann M."/>
            <person name="Liolios K."/>
            <person name="Ivanova N."/>
            <person name="Pagani I."/>
            <person name="Mavromatis K."/>
            <person name="Ovchinikova G."/>
            <person name="Pati A."/>
            <person name="Chen A."/>
            <person name="Palaniappan K."/>
            <person name="Land M."/>
            <person name="Hauser L."/>
            <person name="Brambilla E.M."/>
            <person name="Rohde M."/>
            <person name="Spring S."/>
            <person name="Detter J.C."/>
            <person name="Woyke T."/>
            <person name="Bristow J."/>
            <person name="Eisen J.A."/>
            <person name="Markowitz V."/>
            <person name="Hugenholtz P."/>
            <person name="Kyrpides N.C."/>
            <person name="Klenk H.P."/>
        </authorList>
    </citation>
    <scope>NUCLEOTIDE SEQUENCE [LARGE SCALE GENOMIC DNA]</scope>
    <source>
        <strain evidence="8">ATCC 700848 / DSM 11109 / ASRB2</strain>
    </source>
</reference>
<keyword evidence="5 6" id="KW-0472">Membrane</keyword>
<dbReference type="eggNOG" id="COG1280">
    <property type="taxonomic scope" value="Bacteria"/>
</dbReference>
<feature type="transmembrane region" description="Helical" evidence="6">
    <location>
        <begin position="186"/>
        <end position="206"/>
    </location>
</feature>
<dbReference type="STRING" id="880072.Desac_2314"/>
<dbReference type="Pfam" id="PF01810">
    <property type="entry name" value="LysE"/>
    <property type="match status" value="1"/>
</dbReference>
<reference evidence="8" key="2">
    <citation type="submission" date="2011-03" db="EMBL/GenBank/DDBJ databases">
        <title>The complete genome of Desulfobacca acetoxidans DSM 11109.</title>
        <authorList>
            <consortium name="US DOE Joint Genome Institute (JGI-PGF)"/>
            <person name="Lucas S."/>
            <person name="Copeland A."/>
            <person name="Lapidus A."/>
            <person name="Bruce D."/>
            <person name="Goodwin L."/>
            <person name="Pitluck S."/>
            <person name="Peters L."/>
            <person name="Kyrpides N."/>
            <person name="Mavromatis K."/>
            <person name="Ivanova N."/>
            <person name="Ovchinnikova G."/>
            <person name="Teshima H."/>
            <person name="Detter J.C."/>
            <person name="Han C."/>
            <person name="Land M."/>
            <person name="Hauser L."/>
            <person name="Markowitz V."/>
            <person name="Cheng J.-F."/>
            <person name="Hugenholtz P."/>
            <person name="Woyke T."/>
            <person name="Wu D."/>
            <person name="Spring S."/>
            <person name="Schueler E."/>
            <person name="Brambilla E."/>
            <person name="Klenk H.-P."/>
            <person name="Eisen J.A."/>
        </authorList>
    </citation>
    <scope>NUCLEOTIDE SEQUENCE [LARGE SCALE GENOMIC DNA]</scope>
    <source>
        <strain evidence="8">ATCC 700848 / DSM 11109 / ASRB2</strain>
    </source>
</reference>